<keyword evidence="5" id="KW-1185">Reference proteome</keyword>
<dbReference type="SUPFAM" id="SSF48403">
    <property type="entry name" value="Ankyrin repeat"/>
    <property type="match status" value="1"/>
</dbReference>
<organism evidence="4 5">
    <name type="scientific">Penicillium roqueforti (strain FM164)</name>
    <dbReference type="NCBI Taxonomy" id="1365484"/>
    <lineage>
        <taxon>Eukaryota</taxon>
        <taxon>Fungi</taxon>
        <taxon>Dikarya</taxon>
        <taxon>Ascomycota</taxon>
        <taxon>Pezizomycotina</taxon>
        <taxon>Eurotiomycetes</taxon>
        <taxon>Eurotiomycetidae</taxon>
        <taxon>Eurotiales</taxon>
        <taxon>Aspergillaceae</taxon>
        <taxon>Penicillium</taxon>
    </lineage>
</organism>
<dbReference type="PANTHER" id="PTHR24193">
    <property type="entry name" value="ANKYRIN REPEAT PROTEIN"/>
    <property type="match status" value="1"/>
</dbReference>
<dbReference type="OrthoDB" id="195446at2759"/>
<feature type="repeat" description="ANK" evidence="3">
    <location>
        <begin position="311"/>
        <end position="343"/>
    </location>
</feature>
<dbReference type="InterPro" id="IPR002110">
    <property type="entry name" value="Ankyrin_rpt"/>
</dbReference>
<dbReference type="GO" id="GO:0000976">
    <property type="term" value="F:transcription cis-regulatory region binding"/>
    <property type="evidence" value="ECO:0007669"/>
    <property type="project" value="TreeGrafter"/>
</dbReference>
<keyword evidence="2 3" id="KW-0040">ANK repeat</keyword>
<keyword evidence="1" id="KW-0677">Repeat</keyword>
<name>W6QP87_PENRF</name>
<dbReference type="PROSITE" id="PS50297">
    <property type="entry name" value="ANK_REP_REGION"/>
    <property type="match status" value="4"/>
</dbReference>
<evidence type="ECO:0000313" key="4">
    <source>
        <dbReference type="EMBL" id="CDM38235.1"/>
    </source>
</evidence>
<gene>
    <name evidence="4" type="ORF">PROQFM164_S10g000049</name>
</gene>
<reference evidence="4" key="1">
    <citation type="journal article" date="2014" name="Nat. Commun.">
        <title>Multiple recent horizontal transfers of a large genomic region in cheese making fungi.</title>
        <authorList>
            <person name="Cheeseman K."/>
            <person name="Ropars J."/>
            <person name="Renault P."/>
            <person name="Dupont J."/>
            <person name="Gouzy J."/>
            <person name="Branca A."/>
            <person name="Abraham A.L."/>
            <person name="Ceppi M."/>
            <person name="Conseiller E."/>
            <person name="Debuchy R."/>
            <person name="Malagnac F."/>
            <person name="Goarin A."/>
            <person name="Silar P."/>
            <person name="Lacoste S."/>
            <person name="Sallet E."/>
            <person name="Bensimon A."/>
            <person name="Giraud T."/>
            <person name="Brygoo Y."/>
        </authorList>
    </citation>
    <scope>NUCLEOTIDE SEQUENCE [LARGE SCALE GENOMIC DNA]</scope>
    <source>
        <strain evidence="4">FM164</strain>
    </source>
</reference>
<dbReference type="STRING" id="1365484.W6QP87"/>
<evidence type="ECO:0000256" key="3">
    <source>
        <dbReference type="PROSITE-ProRule" id="PRU00023"/>
    </source>
</evidence>
<feature type="repeat" description="ANK" evidence="3">
    <location>
        <begin position="114"/>
        <end position="146"/>
    </location>
</feature>
<dbReference type="Pfam" id="PF00023">
    <property type="entry name" value="Ank"/>
    <property type="match status" value="1"/>
</dbReference>
<dbReference type="Gene3D" id="1.25.40.20">
    <property type="entry name" value="Ankyrin repeat-containing domain"/>
    <property type="match status" value="1"/>
</dbReference>
<evidence type="ECO:0000313" key="5">
    <source>
        <dbReference type="Proteomes" id="UP000030686"/>
    </source>
</evidence>
<dbReference type="GO" id="GO:0005634">
    <property type="term" value="C:nucleus"/>
    <property type="evidence" value="ECO:0007669"/>
    <property type="project" value="TreeGrafter"/>
</dbReference>
<dbReference type="SMART" id="SM00248">
    <property type="entry name" value="ANK"/>
    <property type="match status" value="6"/>
</dbReference>
<dbReference type="Pfam" id="PF12796">
    <property type="entry name" value="Ank_2"/>
    <property type="match status" value="2"/>
</dbReference>
<feature type="repeat" description="ANK" evidence="3">
    <location>
        <begin position="180"/>
        <end position="212"/>
    </location>
</feature>
<protein>
    <submittedName>
        <fullName evidence="4">Ankyrin repeat-containing domain</fullName>
    </submittedName>
</protein>
<dbReference type="AlphaFoldDB" id="W6QP87"/>
<evidence type="ECO:0000256" key="1">
    <source>
        <dbReference type="ARBA" id="ARBA00022737"/>
    </source>
</evidence>
<proteinExistence type="predicted"/>
<dbReference type="GO" id="GO:0045944">
    <property type="term" value="P:positive regulation of transcription by RNA polymerase II"/>
    <property type="evidence" value="ECO:0007669"/>
    <property type="project" value="TreeGrafter"/>
</dbReference>
<dbReference type="EMBL" id="HG792024">
    <property type="protein sequence ID" value="CDM38235.1"/>
    <property type="molecule type" value="Genomic_DNA"/>
</dbReference>
<dbReference type="PANTHER" id="PTHR24193:SF121">
    <property type="entry name" value="ADA2A-CONTAINING COMPLEX COMPONENT 3, ISOFORM D"/>
    <property type="match status" value="1"/>
</dbReference>
<dbReference type="InterPro" id="IPR050663">
    <property type="entry name" value="Ankyrin-SOCS_Box"/>
</dbReference>
<dbReference type="InterPro" id="IPR036770">
    <property type="entry name" value="Ankyrin_rpt-contain_sf"/>
</dbReference>
<dbReference type="PROSITE" id="PS50088">
    <property type="entry name" value="ANK_REPEAT"/>
    <property type="match status" value="4"/>
</dbReference>
<dbReference type="PRINTS" id="PR01415">
    <property type="entry name" value="ANKYRIN"/>
</dbReference>
<sequence>MRHEVLQDGLTSSHSQFKDYLERFPPFEYSAKNWGYHARMSHSKVKEQVQAFVQSENALSQSLWVLFADRYLRRIKQGCSIRASLLYTAAYFSLGECLLYFLANSVSRDTKDDDGQTALHWAARNGQVEAAELLLKHGLEVYGAGKERKTALHYAADQDDSQLIKLLVQYRANIEYTDIDGQTPLLTAVQNVKLELAQELVRLGASIKAIDSMRRSALHLSTKGGSRSIQITNFLLARGACSEICDVGNMMPLHYAIRKGSKDTAEASIQAGACVNAGIARKRWNRTTKAGRGVYEPSPGDQDAPGSKLVHGLTPLHWAALIGHSEMVRYLLSKGADRTSVARVATHRCTLPYAKISFGITEILGTHPNGGLKFSATWLGLEVKRLNYIEPRTGPLCPWFI</sequence>
<dbReference type="OMA" id="THAQRIC"/>
<dbReference type="Proteomes" id="UP000030686">
    <property type="component" value="Unassembled WGS sequence"/>
</dbReference>
<accession>W6QP87</accession>
<feature type="repeat" description="ANK" evidence="3">
    <location>
        <begin position="147"/>
        <end position="179"/>
    </location>
</feature>
<evidence type="ECO:0000256" key="2">
    <source>
        <dbReference type="ARBA" id="ARBA00023043"/>
    </source>
</evidence>